<feature type="domain" description="Helix-turn-helix" evidence="1">
    <location>
        <begin position="49"/>
        <end position="96"/>
    </location>
</feature>
<accession>H1Y7C4</accession>
<dbReference type="HOGENOM" id="CLU_2343620_0_0_10"/>
<dbReference type="GO" id="GO:0003677">
    <property type="term" value="F:DNA binding"/>
    <property type="evidence" value="ECO:0007669"/>
    <property type="project" value="InterPro"/>
</dbReference>
<proteinExistence type="predicted"/>
<dbReference type="EMBL" id="CM001403">
    <property type="protein sequence ID" value="EHQ29011.1"/>
    <property type="molecule type" value="Genomic_DNA"/>
</dbReference>
<dbReference type="OrthoDB" id="1097811at2"/>
<keyword evidence="3" id="KW-1185">Reference proteome</keyword>
<dbReference type="InterPro" id="IPR010093">
    <property type="entry name" value="SinI_DNA-bd"/>
</dbReference>
<dbReference type="RefSeq" id="WP_008510020.1">
    <property type="nucleotide sequence ID" value="NZ_CM001403.1"/>
</dbReference>
<name>H1Y7C4_9SPHI</name>
<dbReference type="Proteomes" id="UP000002774">
    <property type="component" value="Chromosome"/>
</dbReference>
<reference evidence="2" key="1">
    <citation type="submission" date="2011-09" db="EMBL/GenBank/DDBJ databases">
        <title>The permanent draft genome of Mucilaginibacter paludis DSM 18603.</title>
        <authorList>
            <consortium name="US DOE Joint Genome Institute (JGI-PGF)"/>
            <person name="Lucas S."/>
            <person name="Han J."/>
            <person name="Lapidus A."/>
            <person name="Bruce D."/>
            <person name="Goodwin L."/>
            <person name="Pitluck S."/>
            <person name="Peters L."/>
            <person name="Kyrpides N."/>
            <person name="Mavromatis K."/>
            <person name="Ivanova N."/>
            <person name="Mikhailova N."/>
            <person name="Held B."/>
            <person name="Detter J.C."/>
            <person name="Tapia R."/>
            <person name="Han C."/>
            <person name="Land M."/>
            <person name="Hauser L."/>
            <person name="Markowitz V."/>
            <person name="Cheng J.-F."/>
            <person name="Hugenholtz P."/>
            <person name="Woyke T."/>
            <person name="Wu D."/>
            <person name="Tindall B."/>
            <person name="Brambilla E."/>
            <person name="Klenk H.-P."/>
            <person name="Eisen J.A."/>
        </authorList>
    </citation>
    <scope>NUCLEOTIDE SEQUENCE [LARGE SCALE GENOMIC DNA]</scope>
    <source>
        <strain evidence="2">DSM 18603</strain>
    </source>
</reference>
<gene>
    <name evidence="2" type="ORF">Mucpa_4927</name>
</gene>
<sequence length="97" mass="10988">MEGIILTTEPQLRLLITETLYSVLKYGDIPAPINAQGNSVLKSDNIDFTRKQACEDLQISLKTLNTLLRTGQIEYYNIGRSVRISRNSIQKFKASQK</sequence>
<evidence type="ECO:0000313" key="3">
    <source>
        <dbReference type="Proteomes" id="UP000002774"/>
    </source>
</evidence>
<dbReference type="InterPro" id="IPR041657">
    <property type="entry name" value="HTH_17"/>
</dbReference>
<protein>
    <submittedName>
        <fullName evidence="2">DNA binding domain protein, excisionase family</fullName>
    </submittedName>
</protein>
<dbReference type="Pfam" id="PF12728">
    <property type="entry name" value="HTH_17"/>
    <property type="match status" value="1"/>
</dbReference>
<dbReference type="STRING" id="714943.Mucpa_4927"/>
<evidence type="ECO:0000259" key="1">
    <source>
        <dbReference type="Pfam" id="PF12728"/>
    </source>
</evidence>
<evidence type="ECO:0000313" key="2">
    <source>
        <dbReference type="EMBL" id="EHQ29011.1"/>
    </source>
</evidence>
<dbReference type="NCBIfam" id="TIGR01764">
    <property type="entry name" value="excise"/>
    <property type="match status" value="1"/>
</dbReference>
<organism evidence="2 3">
    <name type="scientific">Mucilaginibacter paludis DSM 18603</name>
    <dbReference type="NCBI Taxonomy" id="714943"/>
    <lineage>
        <taxon>Bacteria</taxon>
        <taxon>Pseudomonadati</taxon>
        <taxon>Bacteroidota</taxon>
        <taxon>Sphingobacteriia</taxon>
        <taxon>Sphingobacteriales</taxon>
        <taxon>Sphingobacteriaceae</taxon>
        <taxon>Mucilaginibacter</taxon>
    </lineage>
</organism>
<dbReference type="AlphaFoldDB" id="H1Y7C4"/>